<dbReference type="EMBL" id="KN835227">
    <property type="protein sequence ID" value="KIK42873.1"/>
    <property type="molecule type" value="Genomic_DNA"/>
</dbReference>
<evidence type="ECO:0000313" key="2">
    <source>
        <dbReference type="Proteomes" id="UP000054485"/>
    </source>
</evidence>
<name>A0A0D0BI85_9AGAM</name>
<reference evidence="1 2" key="1">
    <citation type="submission" date="2014-04" db="EMBL/GenBank/DDBJ databases">
        <authorList>
            <consortium name="DOE Joint Genome Institute"/>
            <person name="Kuo A."/>
            <person name="Ruytinx J."/>
            <person name="Rineau F."/>
            <person name="Colpaert J."/>
            <person name="Kohler A."/>
            <person name="Nagy L.G."/>
            <person name="Floudas D."/>
            <person name="Copeland A."/>
            <person name="Barry K.W."/>
            <person name="Cichocki N."/>
            <person name="Veneault-Fourrey C."/>
            <person name="LaButti K."/>
            <person name="Lindquist E.A."/>
            <person name="Lipzen A."/>
            <person name="Lundell T."/>
            <person name="Morin E."/>
            <person name="Murat C."/>
            <person name="Sun H."/>
            <person name="Tunlid A."/>
            <person name="Henrissat B."/>
            <person name="Grigoriev I.V."/>
            <person name="Hibbett D.S."/>
            <person name="Martin F."/>
            <person name="Nordberg H.P."/>
            <person name="Cantor M.N."/>
            <person name="Hua S.X."/>
        </authorList>
    </citation>
    <scope>NUCLEOTIDE SEQUENCE [LARGE SCALE GENOMIC DNA]</scope>
    <source>
        <strain evidence="1 2">UH-Slu-Lm8-n1</strain>
    </source>
</reference>
<sequence length="62" mass="6922">MLIGNHAYLQTTEQVAKARQEIMIACIATGWDLPVNQGVNSGRLDSFHVQIRLPRMESNPSN</sequence>
<gene>
    <name evidence="1" type="ORF">CY34DRAFT_804447</name>
</gene>
<keyword evidence="2" id="KW-1185">Reference proteome</keyword>
<dbReference type="AlphaFoldDB" id="A0A0D0BI85"/>
<proteinExistence type="predicted"/>
<reference evidence="2" key="2">
    <citation type="submission" date="2015-01" db="EMBL/GenBank/DDBJ databases">
        <title>Evolutionary Origins and Diversification of the Mycorrhizal Mutualists.</title>
        <authorList>
            <consortium name="DOE Joint Genome Institute"/>
            <consortium name="Mycorrhizal Genomics Consortium"/>
            <person name="Kohler A."/>
            <person name="Kuo A."/>
            <person name="Nagy L.G."/>
            <person name="Floudas D."/>
            <person name="Copeland A."/>
            <person name="Barry K.W."/>
            <person name="Cichocki N."/>
            <person name="Veneault-Fourrey C."/>
            <person name="LaButti K."/>
            <person name="Lindquist E.A."/>
            <person name="Lipzen A."/>
            <person name="Lundell T."/>
            <person name="Morin E."/>
            <person name="Murat C."/>
            <person name="Riley R."/>
            <person name="Ohm R."/>
            <person name="Sun H."/>
            <person name="Tunlid A."/>
            <person name="Henrissat B."/>
            <person name="Grigoriev I.V."/>
            <person name="Hibbett D.S."/>
            <person name="Martin F."/>
        </authorList>
    </citation>
    <scope>NUCLEOTIDE SEQUENCE [LARGE SCALE GENOMIC DNA]</scope>
    <source>
        <strain evidence="2">UH-Slu-Lm8-n1</strain>
    </source>
</reference>
<organism evidence="1 2">
    <name type="scientific">Suillus luteus UH-Slu-Lm8-n1</name>
    <dbReference type="NCBI Taxonomy" id="930992"/>
    <lineage>
        <taxon>Eukaryota</taxon>
        <taxon>Fungi</taxon>
        <taxon>Dikarya</taxon>
        <taxon>Basidiomycota</taxon>
        <taxon>Agaricomycotina</taxon>
        <taxon>Agaricomycetes</taxon>
        <taxon>Agaricomycetidae</taxon>
        <taxon>Boletales</taxon>
        <taxon>Suillineae</taxon>
        <taxon>Suillaceae</taxon>
        <taxon>Suillus</taxon>
    </lineage>
</organism>
<dbReference type="HOGENOM" id="CLU_2905701_0_0_1"/>
<evidence type="ECO:0000313" key="1">
    <source>
        <dbReference type="EMBL" id="KIK42873.1"/>
    </source>
</evidence>
<dbReference type="InParanoid" id="A0A0D0BI85"/>
<accession>A0A0D0BI85</accession>
<dbReference type="Proteomes" id="UP000054485">
    <property type="component" value="Unassembled WGS sequence"/>
</dbReference>
<protein>
    <submittedName>
        <fullName evidence="1">Uncharacterized protein</fullName>
    </submittedName>
</protein>